<dbReference type="InterPro" id="IPR042099">
    <property type="entry name" value="ANL_N_sf"/>
</dbReference>
<dbReference type="GO" id="GO:0031177">
    <property type="term" value="F:phosphopantetheine binding"/>
    <property type="evidence" value="ECO:0007669"/>
    <property type="project" value="TreeGrafter"/>
</dbReference>
<dbReference type="PANTHER" id="PTHR45527">
    <property type="entry name" value="NONRIBOSOMAL PEPTIDE SYNTHETASE"/>
    <property type="match status" value="1"/>
</dbReference>
<dbReference type="PANTHER" id="PTHR45527:SF10">
    <property type="entry name" value="PYOCHELIN SYNTHASE PCHF"/>
    <property type="match status" value="1"/>
</dbReference>
<dbReference type="GO" id="GO:0000036">
    <property type="term" value="F:acyl carrier activity"/>
    <property type="evidence" value="ECO:0007669"/>
    <property type="project" value="TreeGrafter"/>
</dbReference>
<keyword evidence="5" id="KW-1185">Reference proteome</keyword>
<feature type="non-terminal residue" evidence="4">
    <location>
        <position position="412"/>
    </location>
</feature>
<feature type="domain" description="AMP-dependent synthetase/ligase" evidence="3">
    <location>
        <begin position="8"/>
        <end position="377"/>
    </location>
</feature>
<dbReference type="InterPro" id="IPR020845">
    <property type="entry name" value="AMP-binding_CS"/>
</dbReference>
<dbReference type="RefSeq" id="WP_143121350.1">
    <property type="nucleotide sequence ID" value="NZ_FOQY01000088.1"/>
</dbReference>
<gene>
    <name evidence="4" type="ORF">SAMN05216275_1881</name>
</gene>
<feature type="non-terminal residue" evidence="4">
    <location>
        <position position="1"/>
    </location>
</feature>
<protein>
    <submittedName>
        <fullName evidence="4">Dihydroaeruginoic acid synthetase</fullName>
    </submittedName>
</protein>
<dbReference type="EMBL" id="FOQY01000088">
    <property type="protein sequence ID" value="SFL23658.1"/>
    <property type="molecule type" value="Genomic_DNA"/>
</dbReference>
<dbReference type="Gene3D" id="3.40.50.12780">
    <property type="entry name" value="N-terminal domain of ligase-like"/>
    <property type="match status" value="1"/>
</dbReference>
<name>A0A1I4G0K2_9ACTN</name>
<dbReference type="InterPro" id="IPR010071">
    <property type="entry name" value="AA_adenyl_dom"/>
</dbReference>
<sequence>LHSGFFALAEREPGRVALAGDGVELSYGELAGRALRVAGALRSRGVEPGDAVAVTVPRGADQLVAVLGVLAAGATYVPVGVDQPPVRRDRIYRRAGVRLVLTGEPGVSPDVSPVSGSNGFPAGSPVGGSNGSPDSFPDGVERVPVMEAGGVPLAGPVGVDPGAPAYVIFTSGSTGEPKGVEVSHRAALNTVVDVNERFGVGPGDRVLALSALDFDLSVWDVFGLLSAGGALVLVEEEARREARRWAELMAAHGVTVWNTVPALLDMLLVAGETAPGALDGLRLAMVSGDWVGLDLPGRLADQAAGCRLIALGGATEAAIWSNFTDVPVPVPAHWTSVPYGRPLTNQRFRVVDGRGRDCPDWVPGELWIGGAGVALGYRGDPEVTAAKFVERDGGRWYRTGDLGRYWPDGTLE</sequence>
<proteinExistence type="predicted"/>
<dbReference type="GeneID" id="96303919"/>
<dbReference type="GO" id="GO:0005737">
    <property type="term" value="C:cytoplasm"/>
    <property type="evidence" value="ECO:0007669"/>
    <property type="project" value="TreeGrafter"/>
</dbReference>
<evidence type="ECO:0000256" key="1">
    <source>
        <dbReference type="ARBA" id="ARBA00022598"/>
    </source>
</evidence>
<dbReference type="GO" id="GO:0043041">
    <property type="term" value="P:amino acid activation for nonribosomal peptide biosynthetic process"/>
    <property type="evidence" value="ECO:0007669"/>
    <property type="project" value="TreeGrafter"/>
</dbReference>
<dbReference type="GO" id="GO:0016874">
    <property type="term" value="F:ligase activity"/>
    <property type="evidence" value="ECO:0007669"/>
    <property type="project" value="UniProtKB-KW"/>
</dbReference>
<dbReference type="Proteomes" id="UP000199111">
    <property type="component" value="Unassembled WGS sequence"/>
</dbReference>
<dbReference type="PROSITE" id="PS00455">
    <property type="entry name" value="AMP_BINDING"/>
    <property type="match status" value="1"/>
</dbReference>
<dbReference type="GO" id="GO:0044550">
    <property type="term" value="P:secondary metabolite biosynthetic process"/>
    <property type="evidence" value="ECO:0007669"/>
    <property type="project" value="TreeGrafter"/>
</dbReference>
<dbReference type="NCBIfam" id="TIGR01733">
    <property type="entry name" value="AA-adenyl-dom"/>
    <property type="match status" value="1"/>
</dbReference>
<dbReference type="Pfam" id="PF00501">
    <property type="entry name" value="AMP-binding"/>
    <property type="match status" value="1"/>
</dbReference>
<reference evidence="5" key="1">
    <citation type="submission" date="2016-10" db="EMBL/GenBank/DDBJ databases">
        <authorList>
            <person name="Varghese N."/>
            <person name="Submissions S."/>
        </authorList>
    </citation>
    <scope>NUCLEOTIDE SEQUENCE [LARGE SCALE GENOMIC DNA]</scope>
    <source>
        <strain evidence="5">CGMCC 4.2126</strain>
    </source>
</reference>
<dbReference type="InterPro" id="IPR000873">
    <property type="entry name" value="AMP-dep_synth/lig_dom"/>
</dbReference>
<feature type="region of interest" description="Disordered" evidence="2">
    <location>
        <begin position="108"/>
        <end position="139"/>
    </location>
</feature>
<evidence type="ECO:0000259" key="3">
    <source>
        <dbReference type="Pfam" id="PF00501"/>
    </source>
</evidence>
<organism evidence="4 5">
    <name type="scientific">Streptosporangium canum</name>
    <dbReference type="NCBI Taxonomy" id="324952"/>
    <lineage>
        <taxon>Bacteria</taxon>
        <taxon>Bacillati</taxon>
        <taxon>Actinomycetota</taxon>
        <taxon>Actinomycetes</taxon>
        <taxon>Streptosporangiales</taxon>
        <taxon>Streptosporangiaceae</taxon>
        <taxon>Streptosporangium</taxon>
    </lineage>
</organism>
<keyword evidence="1" id="KW-0436">Ligase</keyword>
<feature type="compositionally biased region" description="Low complexity" evidence="2">
    <location>
        <begin position="108"/>
        <end position="117"/>
    </location>
</feature>
<dbReference type="AlphaFoldDB" id="A0A1I4G0K2"/>
<evidence type="ECO:0000313" key="5">
    <source>
        <dbReference type="Proteomes" id="UP000199111"/>
    </source>
</evidence>
<evidence type="ECO:0000256" key="2">
    <source>
        <dbReference type="SAM" id="MobiDB-lite"/>
    </source>
</evidence>
<evidence type="ECO:0000313" key="4">
    <source>
        <dbReference type="EMBL" id="SFL23658.1"/>
    </source>
</evidence>
<dbReference type="SUPFAM" id="SSF56801">
    <property type="entry name" value="Acetyl-CoA synthetase-like"/>
    <property type="match status" value="1"/>
</dbReference>
<accession>A0A1I4G0K2</accession>